<comment type="pathway">
    <text evidence="2">Secondary metabolite biosynthesis.</text>
</comment>
<dbReference type="PRINTS" id="PR00463">
    <property type="entry name" value="EP450I"/>
</dbReference>
<feature type="signal peptide" evidence="11">
    <location>
        <begin position="1"/>
        <end position="27"/>
    </location>
</feature>
<evidence type="ECO:0000256" key="2">
    <source>
        <dbReference type="ARBA" id="ARBA00005179"/>
    </source>
</evidence>
<keyword evidence="8 10" id="KW-0503">Monooxygenase</keyword>
<evidence type="ECO:0000256" key="4">
    <source>
        <dbReference type="ARBA" id="ARBA00022617"/>
    </source>
</evidence>
<dbReference type="Gene3D" id="1.10.630.10">
    <property type="entry name" value="Cytochrome P450"/>
    <property type="match status" value="1"/>
</dbReference>
<name>A0A0C2X746_AMAMK</name>
<evidence type="ECO:0000256" key="7">
    <source>
        <dbReference type="ARBA" id="ARBA00023004"/>
    </source>
</evidence>
<keyword evidence="5 9" id="KW-0479">Metal-binding</keyword>
<evidence type="ECO:0000256" key="5">
    <source>
        <dbReference type="ARBA" id="ARBA00022723"/>
    </source>
</evidence>
<dbReference type="PANTHER" id="PTHR46300:SF7">
    <property type="entry name" value="P450, PUTATIVE (EUROFUNG)-RELATED"/>
    <property type="match status" value="1"/>
</dbReference>
<reference evidence="12 13" key="1">
    <citation type="submission" date="2014-04" db="EMBL/GenBank/DDBJ databases">
        <title>Evolutionary Origins and Diversification of the Mycorrhizal Mutualists.</title>
        <authorList>
            <consortium name="DOE Joint Genome Institute"/>
            <consortium name="Mycorrhizal Genomics Consortium"/>
            <person name="Kohler A."/>
            <person name="Kuo A."/>
            <person name="Nagy L.G."/>
            <person name="Floudas D."/>
            <person name="Copeland A."/>
            <person name="Barry K.W."/>
            <person name="Cichocki N."/>
            <person name="Veneault-Fourrey C."/>
            <person name="LaButti K."/>
            <person name="Lindquist E.A."/>
            <person name="Lipzen A."/>
            <person name="Lundell T."/>
            <person name="Morin E."/>
            <person name="Murat C."/>
            <person name="Riley R."/>
            <person name="Ohm R."/>
            <person name="Sun H."/>
            <person name="Tunlid A."/>
            <person name="Henrissat B."/>
            <person name="Grigoriev I.V."/>
            <person name="Hibbett D.S."/>
            <person name="Martin F."/>
        </authorList>
    </citation>
    <scope>NUCLEOTIDE SEQUENCE [LARGE SCALE GENOMIC DNA]</scope>
    <source>
        <strain evidence="12 13">Koide BX008</strain>
    </source>
</reference>
<dbReference type="Pfam" id="PF00067">
    <property type="entry name" value="p450"/>
    <property type="match status" value="1"/>
</dbReference>
<keyword evidence="6 10" id="KW-0560">Oxidoreductase</keyword>
<dbReference type="STRING" id="946122.A0A0C2X746"/>
<evidence type="ECO:0000256" key="11">
    <source>
        <dbReference type="SAM" id="SignalP"/>
    </source>
</evidence>
<evidence type="ECO:0000313" key="12">
    <source>
        <dbReference type="EMBL" id="KIL65116.1"/>
    </source>
</evidence>
<comment type="similarity">
    <text evidence="3 10">Belongs to the cytochrome P450 family.</text>
</comment>
<dbReference type="GO" id="GO:0020037">
    <property type="term" value="F:heme binding"/>
    <property type="evidence" value="ECO:0007669"/>
    <property type="project" value="InterPro"/>
</dbReference>
<dbReference type="GO" id="GO:0004497">
    <property type="term" value="F:monooxygenase activity"/>
    <property type="evidence" value="ECO:0007669"/>
    <property type="project" value="UniProtKB-KW"/>
</dbReference>
<dbReference type="InterPro" id="IPR001128">
    <property type="entry name" value="Cyt_P450"/>
</dbReference>
<dbReference type="InterPro" id="IPR002401">
    <property type="entry name" value="Cyt_P450_E_grp-I"/>
</dbReference>
<dbReference type="PROSITE" id="PS00086">
    <property type="entry name" value="CYTOCHROME_P450"/>
    <property type="match status" value="1"/>
</dbReference>
<evidence type="ECO:0000256" key="9">
    <source>
        <dbReference type="PIRSR" id="PIRSR602401-1"/>
    </source>
</evidence>
<evidence type="ECO:0000256" key="10">
    <source>
        <dbReference type="RuleBase" id="RU000461"/>
    </source>
</evidence>
<feature type="binding site" description="axial binding residue" evidence="9">
    <location>
        <position position="442"/>
    </location>
    <ligand>
        <name>heme</name>
        <dbReference type="ChEBI" id="CHEBI:30413"/>
    </ligand>
    <ligandPart>
        <name>Fe</name>
        <dbReference type="ChEBI" id="CHEBI:18248"/>
    </ligandPart>
</feature>
<evidence type="ECO:0000256" key="8">
    <source>
        <dbReference type="ARBA" id="ARBA00023033"/>
    </source>
</evidence>
<dbReference type="GO" id="GO:0016705">
    <property type="term" value="F:oxidoreductase activity, acting on paired donors, with incorporation or reduction of molecular oxygen"/>
    <property type="evidence" value="ECO:0007669"/>
    <property type="project" value="InterPro"/>
</dbReference>
<sequence>MSSSVYAGLGSLLVALFIWLRKPKASTAPLPPGPKPLPLVGNIKDLTPKELWLPATRWAKQYGAVVYTHVFGQSLVFLNTPEAASELLDKRGTIHSDRLCFVMVGDLCGCKDMMAFTDYGDKFKRRRRIMHKALGPQAIPMYHPRLISETSSFLRHLIADPLNLLKHARRYAGGSSLSVIYGHEVVSDNDEFLRQSEECVDLLANDITSGGGIWAVDVFNFLQHLPASLPGMGFKRKAAVWKALIDDWVDKPYEYLKAAMKSGNYKANFCSTMLEGQVGSVTAEFDMDLKWTANTIYGGSIDTTMTTISHFLLQMMEHPEVAEKAQKEIDAVVGDERLPRFEDRHLLPYVEAVFDETLRWAASAPLGLPHRSRESDIYNGMLIPKGSLILANIWLVAITRDESIYEDPYTFKPERFFDRVDDATKRRRNPKNYVFGFGRRQCPGMYLVDSSIWLLIVNMLATLRMSKAVDEEGKVIEPEYTFENSFFRVPTPFKCDIRPRSEKALILLKQLENL</sequence>
<organism evidence="12 13">
    <name type="scientific">Amanita muscaria (strain Koide BX008)</name>
    <dbReference type="NCBI Taxonomy" id="946122"/>
    <lineage>
        <taxon>Eukaryota</taxon>
        <taxon>Fungi</taxon>
        <taxon>Dikarya</taxon>
        <taxon>Basidiomycota</taxon>
        <taxon>Agaricomycotina</taxon>
        <taxon>Agaricomycetes</taxon>
        <taxon>Agaricomycetidae</taxon>
        <taxon>Agaricales</taxon>
        <taxon>Pluteineae</taxon>
        <taxon>Amanitaceae</taxon>
        <taxon>Amanita</taxon>
    </lineage>
</organism>
<dbReference type="InterPro" id="IPR017972">
    <property type="entry name" value="Cyt_P450_CS"/>
</dbReference>
<dbReference type="HOGENOM" id="CLU_001570_2_3_1"/>
<dbReference type="GO" id="GO:0005506">
    <property type="term" value="F:iron ion binding"/>
    <property type="evidence" value="ECO:0007669"/>
    <property type="project" value="InterPro"/>
</dbReference>
<dbReference type="AlphaFoldDB" id="A0A0C2X746"/>
<evidence type="ECO:0000256" key="6">
    <source>
        <dbReference type="ARBA" id="ARBA00023002"/>
    </source>
</evidence>
<dbReference type="Proteomes" id="UP000054549">
    <property type="component" value="Unassembled WGS sequence"/>
</dbReference>
<dbReference type="SUPFAM" id="SSF48264">
    <property type="entry name" value="Cytochrome P450"/>
    <property type="match status" value="1"/>
</dbReference>
<dbReference type="PANTHER" id="PTHR46300">
    <property type="entry name" value="P450, PUTATIVE (EUROFUNG)-RELATED-RELATED"/>
    <property type="match status" value="1"/>
</dbReference>
<evidence type="ECO:0000256" key="3">
    <source>
        <dbReference type="ARBA" id="ARBA00010617"/>
    </source>
</evidence>
<dbReference type="InterPro" id="IPR050364">
    <property type="entry name" value="Cytochrome_P450_fung"/>
</dbReference>
<evidence type="ECO:0000256" key="1">
    <source>
        <dbReference type="ARBA" id="ARBA00001971"/>
    </source>
</evidence>
<evidence type="ECO:0008006" key="14">
    <source>
        <dbReference type="Google" id="ProtNLM"/>
    </source>
</evidence>
<evidence type="ECO:0000313" key="13">
    <source>
        <dbReference type="Proteomes" id="UP000054549"/>
    </source>
</evidence>
<feature type="chain" id="PRO_5002158752" description="Cytochrome P450" evidence="11">
    <location>
        <begin position="28"/>
        <end position="514"/>
    </location>
</feature>
<gene>
    <name evidence="12" type="ORF">M378DRAFT_77281</name>
</gene>
<proteinExistence type="inferred from homology"/>
<keyword evidence="13" id="KW-1185">Reference proteome</keyword>
<keyword evidence="11" id="KW-0732">Signal</keyword>
<keyword evidence="7 9" id="KW-0408">Iron</keyword>
<protein>
    <recommendedName>
        <fullName evidence="14">Cytochrome P450</fullName>
    </recommendedName>
</protein>
<dbReference type="CDD" id="cd11065">
    <property type="entry name" value="CYP64-like"/>
    <property type="match status" value="1"/>
</dbReference>
<accession>A0A0C2X746</accession>
<comment type="cofactor">
    <cofactor evidence="1 9">
        <name>heme</name>
        <dbReference type="ChEBI" id="CHEBI:30413"/>
    </cofactor>
</comment>
<dbReference type="EMBL" id="KN818244">
    <property type="protein sequence ID" value="KIL65116.1"/>
    <property type="molecule type" value="Genomic_DNA"/>
</dbReference>
<dbReference type="InterPro" id="IPR036396">
    <property type="entry name" value="Cyt_P450_sf"/>
</dbReference>
<keyword evidence="4 9" id="KW-0349">Heme</keyword>
<dbReference type="OrthoDB" id="2789670at2759"/>
<dbReference type="InParanoid" id="A0A0C2X746"/>